<organism evidence="1 2">
    <name type="scientific">Puccinia striiformis f. sp. tritici PST-78</name>
    <dbReference type="NCBI Taxonomy" id="1165861"/>
    <lineage>
        <taxon>Eukaryota</taxon>
        <taxon>Fungi</taxon>
        <taxon>Dikarya</taxon>
        <taxon>Basidiomycota</taxon>
        <taxon>Pucciniomycotina</taxon>
        <taxon>Pucciniomycetes</taxon>
        <taxon>Pucciniales</taxon>
        <taxon>Pucciniaceae</taxon>
        <taxon>Puccinia</taxon>
    </lineage>
</organism>
<gene>
    <name evidence="1" type="ORF">PSTG_13333</name>
</gene>
<evidence type="ECO:0000313" key="1">
    <source>
        <dbReference type="EMBL" id="KNE93293.1"/>
    </source>
</evidence>
<evidence type="ECO:0008006" key="3">
    <source>
        <dbReference type="Google" id="ProtNLM"/>
    </source>
</evidence>
<name>A0A0L0V1X8_9BASI</name>
<proteinExistence type="predicted"/>
<accession>A0A0L0V1X8</accession>
<protein>
    <recommendedName>
        <fullName evidence="3">DDE Tnp4 domain-containing protein</fullName>
    </recommendedName>
</protein>
<dbReference type="Proteomes" id="UP000054564">
    <property type="component" value="Unassembled WGS sequence"/>
</dbReference>
<sequence length="138" mass="15792">MTDDHSLIPEEGSVENNTNQCIFAILKIEKDFVTWPTTEERINIKRQAHPDDPFCDCIGYVDGTIIQLVAAPVIHKEDYWMRKKGLRGELAADYFFSSGEYLLADSGYTASDTIVPVFKRSPYQPLPKDKHDFNYQLS</sequence>
<dbReference type="EMBL" id="AJIL01000140">
    <property type="protein sequence ID" value="KNE93293.1"/>
    <property type="molecule type" value="Genomic_DNA"/>
</dbReference>
<evidence type="ECO:0000313" key="2">
    <source>
        <dbReference type="Proteomes" id="UP000054564"/>
    </source>
</evidence>
<dbReference type="AlphaFoldDB" id="A0A0L0V1X8"/>
<keyword evidence="2" id="KW-1185">Reference proteome</keyword>
<comment type="caution">
    <text evidence="1">The sequence shown here is derived from an EMBL/GenBank/DDBJ whole genome shotgun (WGS) entry which is preliminary data.</text>
</comment>
<reference evidence="2" key="1">
    <citation type="submission" date="2014-03" db="EMBL/GenBank/DDBJ databases">
        <title>The Genome Sequence of Puccinia striiformis f. sp. tritici PST-78.</title>
        <authorList>
            <consortium name="The Broad Institute Genome Sequencing Platform"/>
            <person name="Cuomo C."/>
            <person name="Hulbert S."/>
            <person name="Chen X."/>
            <person name="Walker B."/>
            <person name="Young S.K."/>
            <person name="Zeng Q."/>
            <person name="Gargeya S."/>
            <person name="Fitzgerald M."/>
            <person name="Haas B."/>
            <person name="Abouelleil A."/>
            <person name="Alvarado L."/>
            <person name="Arachchi H.M."/>
            <person name="Berlin A.M."/>
            <person name="Chapman S.B."/>
            <person name="Goldberg J."/>
            <person name="Griggs A."/>
            <person name="Gujja S."/>
            <person name="Hansen M."/>
            <person name="Howarth C."/>
            <person name="Imamovic A."/>
            <person name="Larimer J."/>
            <person name="McCowan C."/>
            <person name="Montmayeur A."/>
            <person name="Murphy C."/>
            <person name="Neiman D."/>
            <person name="Pearson M."/>
            <person name="Priest M."/>
            <person name="Roberts A."/>
            <person name="Saif S."/>
            <person name="Shea T."/>
            <person name="Sisk P."/>
            <person name="Sykes S."/>
            <person name="Wortman J."/>
            <person name="Nusbaum C."/>
            <person name="Birren B."/>
        </authorList>
    </citation>
    <scope>NUCLEOTIDE SEQUENCE [LARGE SCALE GENOMIC DNA]</scope>
    <source>
        <strain evidence="2">race PST-78</strain>
    </source>
</reference>